<gene>
    <name evidence="5" type="ORF">SASPL_117015</name>
    <name evidence="4" type="ORF">SASPL_121622</name>
</gene>
<dbReference type="EMBL" id="PNBA02000006">
    <property type="protein sequence ID" value="KAG6420485.1"/>
    <property type="molecule type" value="Genomic_DNA"/>
</dbReference>
<protein>
    <recommendedName>
        <fullName evidence="3">CCHC-type domain-containing protein</fullName>
    </recommendedName>
</protein>
<proteinExistence type="predicted"/>
<dbReference type="GO" id="GO:0003676">
    <property type="term" value="F:nucleic acid binding"/>
    <property type="evidence" value="ECO:0007669"/>
    <property type="project" value="InterPro"/>
</dbReference>
<evidence type="ECO:0000313" key="5">
    <source>
        <dbReference type="EMBL" id="KAG6420485.1"/>
    </source>
</evidence>
<keyword evidence="6" id="KW-1185">Reference proteome</keyword>
<accession>A0A8X8XXP5</accession>
<dbReference type="InterPro" id="IPR032567">
    <property type="entry name" value="RTL1-rel"/>
</dbReference>
<dbReference type="EMBL" id="PNBA02000007">
    <property type="protein sequence ID" value="KAG6419401.1"/>
    <property type="molecule type" value="Genomic_DNA"/>
</dbReference>
<feature type="region of interest" description="Disordered" evidence="2">
    <location>
        <begin position="350"/>
        <end position="387"/>
    </location>
</feature>
<reference evidence="4" key="1">
    <citation type="submission" date="2018-01" db="EMBL/GenBank/DDBJ databases">
        <authorList>
            <person name="Mao J.F."/>
        </authorList>
    </citation>
    <scope>NUCLEOTIDE SEQUENCE</scope>
    <source>
        <strain evidence="4">Huo1</strain>
        <tissue evidence="4">Leaf</tissue>
    </source>
</reference>
<evidence type="ECO:0000313" key="4">
    <source>
        <dbReference type="EMBL" id="KAG6419401.1"/>
    </source>
</evidence>
<keyword evidence="1" id="KW-0863">Zinc-finger</keyword>
<reference evidence="4" key="2">
    <citation type="submission" date="2020-08" db="EMBL/GenBank/DDBJ databases">
        <title>Plant Genome Project.</title>
        <authorList>
            <person name="Zhang R.-G."/>
        </authorList>
    </citation>
    <scope>NUCLEOTIDE SEQUENCE</scope>
    <source>
        <strain evidence="4">Huo1</strain>
        <tissue evidence="4">Leaf</tissue>
    </source>
</reference>
<evidence type="ECO:0000259" key="3">
    <source>
        <dbReference type="PROSITE" id="PS50158"/>
    </source>
</evidence>
<name>A0A8X8XXP5_SALSN</name>
<keyword evidence="1" id="KW-0862">Zinc</keyword>
<feature type="region of interest" description="Disordered" evidence="2">
    <location>
        <begin position="1"/>
        <end position="30"/>
    </location>
</feature>
<dbReference type="PROSITE" id="PS50158">
    <property type="entry name" value="ZF_CCHC"/>
    <property type="match status" value="1"/>
</dbReference>
<dbReference type="Pfam" id="PF08284">
    <property type="entry name" value="RVP_2"/>
    <property type="match status" value="1"/>
</dbReference>
<dbReference type="Gene3D" id="2.40.70.10">
    <property type="entry name" value="Acid Proteases"/>
    <property type="match status" value="1"/>
</dbReference>
<feature type="domain" description="CCHC-type" evidence="3">
    <location>
        <begin position="329"/>
        <end position="343"/>
    </location>
</feature>
<dbReference type="Proteomes" id="UP000298416">
    <property type="component" value="Unassembled WGS sequence"/>
</dbReference>
<dbReference type="InterPro" id="IPR005162">
    <property type="entry name" value="Retrotrans_gag_dom"/>
</dbReference>
<feature type="compositionally biased region" description="Low complexity" evidence="2">
    <location>
        <begin position="286"/>
        <end position="300"/>
    </location>
</feature>
<evidence type="ECO:0000313" key="6">
    <source>
        <dbReference type="Proteomes" id="UP000298416"/>
    </source>
</evidence>
<dbReference type="PANTHER" id="PTHR15503">
    <property type="entry name" value="LDOC1 RELATED"/>
    <property type="match status" value="1"/>
</dbReference>
<dbReference type="PANTHER" id="PTHR15503:SF45">
    <property type="entry name" value="RNA-DIRECTED DNA POLYMERASE HOMOLOG"/>
    <property type="match status" value="1"/>
</dbReference>
<evidence type="ECO:0000256" key="2">
    <source>
        <dbReference type="SAM" id="MobiDB-lite"/>
    </source>
</evidence>
<dbReference type="GO" id="GO:0008270">
    <property type="term" value="F:zinc ion binding"/>
    <property type="evidence" value="ECO:0007669"/>
    <property type="project" value="UniProtKB-KW"/>
</dbReference>
<evidence type="ECO:0000256" key="1">
    <source>
        <dbReference type="PROSITE-ProRule" id="PRU00047"/>
    </source>
</evidence>
<dbReference type="Gene3D" id="4.10.60.10">
    <property type="entry name" value="Zinc finger, CCHC-type"/>
    <property type="match status" value="1"/>
</dbReference>
<dbReference type="CDD" id="cd00303">
    <property type="entry name" value="retropepsin_like"/>
    <property type="match status" value="1"/>
</dbReference>
<dbReference type="SUPFAM" id="SSF50630">
    <property type="entry name" value="Acid proteases"/>
    <property type="match status" value="1"/>
</dbReference>
<keyword evidence="1" id="KW-0479">Metal-binding</keyword>
<dbReference type="Pfam" id="PF03732">
    <property type="entry name" value="Retrotrans_gag"/>
    <property type="match status" value="1"/>
</dbReference>
<feature type="compositionally biased region" description="Basic and acidic residues" evidence="2">
    <location>
        <begin position="12"/>
        <end position="24"/>
    </location>
</feature>
<dbReference type="InterPro" id="IPR021109">
    <property type="entry name" value="Peptidase_aspartic_dom_sf"/>
</dbReference>
<dbReference type="AlphaFoldDB" id="A0A8X8XXP5"/>
<comment type="caution">
    <text evidence="4">The sequence shown here is derived from an EMBL/GenBank/DDBJ whole genome shotgun (WGS) entry which is preliminary data.</text>
</comment>
<feature type="region of interest" description="Disordered" evidence="2">
    <location>
        <begin position="240"/>
        <end position="307"/>
    </location>
</feature>
<organism evidence="4">
    <name type="scientific">Salvia splendens</name>
    <name type="common">Scarlet sage</name>
    <dbReference type="NCBI Taxonomy" id="180675"/>
    <lineage>
        <taxon>Eukaryota</taxon>
        <taxon>Viridiplantae</taxon>
        <taxon>Streptophyta</taxon>
        <taxon>Embryophyta</taxon>
        <taxon>Tracheophyta</taxon>
        <taxon>Spermatophyta</taxon>
        <taxon>Magnoliopsida</taxon>
        <taxon>eudicotyledons</taxon>
        <taxon>Gunneridae</taxon>
        <taxon>Pentapetalae</taxon>
        <taxon>asterids</taxon>
        <taxon>lamiids</taxon>
        <taxon>Lamiales</taxon>
        <taxon>Lamiaceae</taxon>
        <taxon>Nepetoideae</taxon>
        <taxon>Mentheae</taxon>
        <taxon>Salviinae</taxon>
        <taxon>Salvia</taxon>
        <taxon>Salvia subgen. Calosphace</taxon>
        <taxon>core Calosphace</taxon>
    </lineage>
</organism>
<sequence length="553" mass="62650">MADDESQNSRETPPREEPHEEARIPDAAPNEQFIQTMTALFQQVAQNLQPPPPQVVQPTQPSIIKEVHKYRAEEFRGREEDDPTRAEYWLEQLERIMGFLIPTANEKLKAAVALLKDEAYRWWVSVLQVTPNERVNWEFFLKEFQKRYIGEQFMEDRRQEFLQLLQGERTVQQYETEFRRLAKYAKEMVTTDADMCRRFRQGLKMTIQKDLLGVETTDLATLSSKAQAAERMTTFIETERQNKALGKRPAESSKSTFQGPGKRTGNIRDSRSSAPARLGFGQGQWSRSRSQQTSPTVSVGSTGGSDRKPVCAQCGKRHYGECRQLSGACYGCGATDHYLRNCPMGRNSTAKPVERSGFTPSRGRRPDPSIGIGRGGERTMASEAASRAEPRALARTYAIRAREEHDAPDVILGTFLIFNIHVTALIDPGSTHSYMCSKLIEDNNLPLEETNYKVDVSSPLGKTIVVNRIYRECPIIIQGYKFPADLMELPCQEFDLILGMDWLSAHQAIVDCNKKRMTLRTLDDQEVLVVGERNDYLSNVISAATARRILNKG</sequence>
<dbReference type="InterPro" id="IPR001878">
    <property type="entry name" value="Znf_CCHC"/>
</dbReference>